<gene>
    <name evidence="2" type="ORF">K437DRAFT_257936</name>
</gene>
<feature type="compositionally biased region" description="Low complexity" evidence="1">
    <location>
        <begin position="154"/>
        <end position="175"/>
    </location>
</feature>
<evidence type="ECO:0000313" key="2">
    <source>
        <dbReference type="EMBL" id="KDN42301.1"/>
    </source>
</evidence>
<dbReference type="GeneID" id="25264827"/>
<organism evidence="2 3">
    <name type="scientific">Tilletiaria anomala (strain ATCC 24038 / CBS 436.72 / UBC 951)</name>
    <dbReference type="NCBI Taxonomy" id="1037660"/>
    <lineage>
        <taxon>Eukaryota</taxon>
        <taxon>Fungi</taxon>
        <taxon>Dikarya</taxon>
        <taxon>Basidiomycota</taxon>
        <taxon>Ustilaginomycotina</taxon>
        <taxon>Exobasidiomycetes</taxon>
        <taxon>Georgefischeriales</taxon>
        <taxon>Tilletiariaceae</taxon>
        <taxon>Tilletiaria</taxon>
    </lineage>
</organism>
<reference evidence="2 3" key="1">
    <citation type="submission" date="2014-05" db="EMBL/GenBank/DDBJ databases">
        <title>Draft genome sequence of a rare smut relative, Tilletiaria anomala UBC 951.</title>
        <authorList>
            <consortium name="DOE Joint Genome Institute"/>
            <person name="Toome M."/>
            <person name="Kuo A."/>
            <person name="Henrissat B."/>
            <person name="Lipzen A."/>
            <person name="Tritt A."/>
            <person name="Yoshinaga Y."/>
            <person name="Zane M."/>
            <person name="Barry K."/>
            <person name="Grigoriev I.V."/>
            <person name="Spatafora J.W."/>
            <person name="Aimea M.C."/>
        </authorList>
    </citation>
    <scope>NUCLEOTIDE SEQUENCE [LARGE SCALE GENOMIC DNA]</scope>
    <source>
        <strain evidence="2 3">UBC 951</strain>
    </source>
</reference>
<name>A0A066VLF3_TILAU</name>
<dbReference type="EMBL" id="JMSN01000071">
    <property type="protein sequence ID" value="KDN42301.1"/>
    <property type="molecule type" value="Genomic_DNA"/>
</dbReference>
<dbReference type="HOGENOM" id="CLU_1373057_0_0_1"/>
<dbReference type="RefSeq" id="XP_013242010.1">
    <property type="nucleotide sequence ID" value="XM_013386556.1"/>
</dbReference>
<dbReference type="AlphaFoldDB" id="A0A066VLF3"/>
<proteinExistence type="predicted"/>
<dbReference type="Proteomes" id="UP000027361">
    <property type="component" value="Unassembled WGS sequence"/>
</dbReference>
<keyword evidence="3" id="KW-1185">Reference proteome</keyword>
<sequence>MGGRDQAELGKACIGALELRHNMLDDSLSESEEMIRLARAALDKVEEIVQASLVQHQVASTSEAPPPNSLKGFDTLPRKARDELEGVQRMINDIIARVRSDKMRSAQLRSTLSSMKAAVESVNATDSSASIFFRAANGAGSTDSAVASSSKMVLPSPDLSSDSSLTTNLESSDTLASESPPEVLELSRLPGVANFFQVD</sequence>
<evidence type="ECO:0000256" key="1">
    <source>
        <dbReference type="SAM" id="MobiDB-lite"/>
    </source>
</evidence>
<comment type="caution">
    <text evidence="2">The sequence shown here is derived from an EMBL/GenBank/DDBJ whole genome shotgun (WGS) entry which is preliminary data.</text>
</comment>
<protein>
    <submittedName>
        <fullName evidence="2">Uncharacterized protein</fullName>
    </submittedName>
</protein>
<dbReference type="InParanoid" id="A0A066VLF3"/>
<evidence type="ECO:0000313" key="3">
    <source>
        <dbReference type="Proteomes" id="UP000027361"/>
    </source>
</evidence>
<accession>A0A066VLF3</accession>
<feature type="region of interest" description="Disordered" evidence="1">
    <location>
        <begin position="154"/>
        <end position="183"/>
    </location>
</feature>